<dbReference type="InterPro" id="IPR000873">
    <property type="entry name" value="AMP-dep_synth/lig_dom"/>
</dbReference>
<accession>A0A225AAY7</accession>
<dbReference type="AlphaFoldDB" id="A0A225AAY7"/>
<protein>
    <recommendedName>
        <fullName evidence="7">AMP-dependent synthetase/ligase domain-containing protein</fullName>
    </recommendedName>
</protein>
<gene>
    <name evidence="5" type="ORF">UA08_06489</name>
</gene>
<comment type="caution">
    <text evidence="5">The sequence shown here is derived from an EMBL/GenBank/DDBJ whole genome shotgun (WGS) entry which is preliminary data.</text>
</comment>
<feature type="compositionally biased region" description="Basic and acidic residues" evidence="2">
    <location>
        <begin position="313"/>
        <end position="323"/>
    </location>
</feature>
<name>A0A225AAY7_TALAT</name>
<evidence type="ECO:0000259" key="3">
    <source>
        <dbReference type="Pfam" id="PF00501"/>
    </source>
</evidence>
<dbReference type="EMBL" id="LFMY01000010">
    <property type="protein sequence ID" value="OKL58072.1"/>
    <property type="molecule type" value="Genomic_DNA"/>
</dbReference>
<dbReference type="Proteomes" id="UP000214365">
    <property type="component" value="Unassembled WGS sequence"/>
</dbReference>
<feature type="domain" description="AMP-dependent synthetase/ligase" evidence="3">
    <location>
        <begin position="433"/>
        <end position="811"/>
    </location>
</feature>
<feature type="compositionally biased region" description="Basic and acidic residues" evidence="2">
    <location>
        <begin position="55"/>
        <end position="77"/>
    </location>
</feature>
<dbReference type="GO" id="GO:0030729">
    <property type="term" value="F:acetoacetate-CoA ligase activity"/>
    <property type="evidence" value="ECO:0007669"/>
    <property type="project" value="InterPro"/>
</dbReference>
<dbReference type="Gene3D" id="3.30.300.30">
    <property type="match status" value="1"/>
</dbReference>
<dbReference type="PANTHER" id="PTHR42921">
    <property type="entry name" value="ACETOACETYL-COA SYNTHETASE"/>
    <property type="match status" value="1"/>
</dbReference>
<evidence type="ECO:0000256" key="2">
    <source>
        <dbReference type="SAM" id="MobiDB-lite"/>
    </source>
</evidence>
<reference evidence="5 6" key="1">
    <citation type="submission" date="2015-06" db="EMBL/GenBank/DDBJ databases">
        <title>Talaromyces atroroseus IBT 11181 draft genome.</title>
        <authorList>
            <person name="Rasmussen K.B."/>
            <person name="Rasmussen S."/>
            <person name="Petersen B."/>
            <person name="Sicheritz-Ponten T."/>
            <person name="Mortensen U.H."/>
            <person name="Thrane U."/>
        </authorList>
    </citation>
    <scope>NUCLEOTIDE SEQUENCE [LARGE SCALE GENOMIC DNA]</scope>
    <source>
        <strain evidence="5 6">IBT 11181</strain>
    </source>
</reference>
<evidence type="ECO:0000313" key="6">
    <source>
        <dbReference type="Proteomes" id="UP000214365"/>
    </source>
</evidence>
<organism evidence="5 6">
    <name type="scientific">Talaromyces atroroseus</name>
    <dbReference type="NCBI Taxonomy" id="1441469"/>
    <lineage>
        <taxon>Eukaryota</taxon>
        <taxon>Fungi</taxon>
        <taxon>Dikarya</taxon>
        <taxon>Ascomycota</taxon>
        <taxon>Pezizomycotina</taxon>
        <taxon>Eurotiomycetes</taxon>
        <taxon>Eurotiomycetidae</taxon>
        <taxon>Eurotiales</taxon>
        <taxon>Trichocomaceae</taxon>
        <taxon>Talaromyces</taxon>
        <taxon>Talaromyces sect. Trachyspermi</taxon>
    </lineage>
</organism>
<dbReference type="InterPro" id="IPR005914">
    <property type="entry name" value="Acac_CoA_synth"/>
</dbReference>
<dbReference type="NCBIfam" id="NF002937">
    <property type="entry name" value="PRK03584.1"/>
    <property type="match status" value="1"/>
</dbReference>
<dbReference type="Pfam" id="PF00501">
    <property type="entry name" value="AMP-binding"/>
    <property type="match status" value="1"/>
</dbReference>
<evidence type="ECO:0000313" key="5">
    <source>
        <dbReference type="EMBL" id="OKL58072.1"/>
    </source>
</evidence>
<dbReference type="PROSITE" id="PS00455">
    <property type="entry name" value="AMP_BINDING"/>
    <property type="match status" value="1"/>
</dbReference>
<sequence length="1007" mass="110776">MVQTRSSQPSAASESKPKTKTVKKKGAVNSTQSESKKKVNEPISENDAEAATTVPEKRKLDDEDEQPRPSKTAKEDDGATNGLQDEKSIEDRKETKEVEPTVAHKIAKIIDEYGTMPLEGLGVDKPLEPSPEILLAIVIDSMLKSTRISHNLAQQASMKVFEAGYYDIEVLSNTSWDDRVQVLSEGGYNRYRESTATKLGDLATLVNDKYDGDLNNLLAKAGNKPSQIRQLIREIKGFGDVATDLFCDDAQAIWSVLAPTIDHRSLSTAEEVGIGQDIGAIYAELGGDPVQMSKLARGLSAKESPMAATPETTPRKLWEHPDPESTQMGMFKSRLEKAKGIHLADYDALYQWSIQNRSEFWSRVWEELPLIHEGRYTSVLDESAPIQSNPDWFPGVRVNFAENILFSTPSYEAANAGVRSTVGKEDSKIAVHEAVESNLQPARDYTWKELRRKVGLYTQALKAAGIKGGDRVAVVSGNNINCLVLYLATTALGALVSTTSSDTGTKGILDRLAQIEPKLLFMDDAAVYKGKIVDLRAKIAEIVQGMHAVAEFKGVVSLPRLHEQPMDIASVPRTELLEDFLSKASSDKLEFVRVGFRDPFLIVYSSGTTGQPKCIVHSTGGVLISMVKEAKLHRDMDPQSALLQYTTTGWIMYLTSFGSLLGGSKIVIYDGSPFAPDAGFLIRLASEQRVTHFGISPRYLQELRKQNIQPRKIADLSNLRNVSSTGMVLADSLFEWFYDEGFPAHAQIGNISGGTDLAACFTIDNPLSPLYVGGCQAAGLGMPIAVYEQVDEGLQGVDGKAVADGEAGELVAVSAFPSMPVTFWGKDGPKKYYAAYFEKYNNVWTHGDFITIHPLTKQVIFSGRSDGVLNPSGIRFGSAEIYNVLETQFASEVVESICVGQRRPQDLDESVILFVQMQPRTEFTDGLVQRIRDAIRKLLSPRHVPKYIFETPEIPTTVNGKKVELPVKQIVSGKRIKPSGTLANPQSLEYFYQFSEIEKVGKVRAKL</sequence>
<dbReference type="InterPro" id="IPR020845">
    <property type="entry name" value="AMP-binding_CS"/>
</dbReference>
<dbReference type="NCBIfam" id="TIGR01217">
    <property type="entry name" value="ac_ac_CoA_syn"/>
    <property type="match status" value="1"/>
</dbReference>
<dbReference type="GO" id="GO:0006629">
    <property type="term" value="P:lipid metabolic process"/>
    <property type="evidence" value="ECO:0007669"/>
    <property type="project" value="InterPro"/>
</dbReference>
<proteinExistence type="inferred from homology"/>
<feature type="domain" description="Acetyl-coenzyme A synthetase N-terminal" evidence="4">
    <location>
        <begin position="346"/>
        <end position="403"/>
    </location>
</feature>
<evidence type="ECO:0000259" key="4">
    <source>
        <dbReference type="Pfam" id="PF16177"/>
    </source>
</evidence>
<dbReference type="InterPro" id="IPR042099">
    <property type="entry name" value="ANL_N_sf"/>
</dbReference>
<dbReference type="PANTHER" id="PTHR42921:SF4">
    <property type="entry name" value="ACETOACETYL-COA SYNTHASE (AFU_ORTHOLOGUE AFUA_8G04770)"/>
    <property type="match status" value="1"/>
</dbReference>
<feature type="compositionally biased region" description="Basic and acidic residues" evidence="2">
    <location>
        <begin position="84"/>
        <end position="99"/>
    </location>
</feature>
<dbReference type="RefSeq" id="XP_020118193.1">
    <property type="nucleotide sequence ID" value="XM_020268772.1"/>
</dbReference>
<feature type="region of interest" description="Disordered" evidence="2">
    <location>
        <begin position="298"/>
        <end position="324"/>
    </location>
</feature>
<comment type="similarity">
    <text evidence="1">Belongs to the ATP-dependent AMP-binding enzyme family.</text>
</comment>
<keyword evidence="6" id="KW-1185">Reference proteome</keyword>
<dbReference type="Gene3D" id="3.40.50.12780">
    <property type="entry name" value="N-terminal domain of ligase-like"/>
    <property type="match status" value="1"/>
</dbReference>
<dbReference type="InterPro" id="IPR045851">
    <property type="entry name" value="AMP-bd_C_sf"/>
</dbReference>
<evidence type="ECO:0008006" key="7">
    <source>
        <dbReference type="Google" id="ProtNLM"/>
    </source>
</evidence>
<feature type="compositionally biased region" description="Polar residues" evidence="2">
    <location>
        <begin position="1"/>
        <end position="13"/>
    </location>
</feature>
<dbReference type="GeneID" id="31006244"/>
<dbReference type="Pfam" id="PF16177">
    <property type="entry name" value="ACAS_N"/>
    <property type="match status" value="1"/>
</dbReference>
<dbReference type="SUPFAM" id="SSF56801">
    <property type="entry name" value="Acetyl-CoA synthetase-like"/>
    <property type="match status" value="1"/>
</dbReference>
<dbReference type="InterPro" id="IPR032387">
    <property type="entry name" value="ACAS_N"/>
</dbReference>
<feature type="region of interest" description="Disordered" evidence="2">
    <location>
        <begin position="1"/>
        <end position="100"/>
    </location>
</feature>
<evidence type="ECO:0000256" key="1">
    <source>
        <dbReference type="ARBA" id="ARBA00006432"/>
    </source>
</evidence>
<dbReference type="STRING" id="1441469.A0A225AAY7"/>
<dbReference type="OrthoDB" id="10253869at2759"/>